<evidence type="ECO:0000313" key="2">
    <source>
        <dbReference type="Proteomes" id="UP001597097"/>
    </source>
</evidence>
<accession>A0ABW4GUQ1</accession>
<dbReference type="EMBL" id="JBHUCM010000054">
    <property type="protein sequence ID" value="MFD1546073.1"/>
    <property type="molecule type" value="Genomic_DNA"/>
</dbReference>
<name>A0ABW4GUQ1_9ACTN</name>
<sequence>MEARQWTVQIYLTQEGDDTTARAVLTTRDATRLAGTGHARRNPADPAVSEIGDELAASRALADLAERLALITQHDITELADSAVPSRSW</sequence>
<dbReference type="RefSeq" id="WP_219539373.1">
    <property type="nucleotide sequence ID" value="NZ_JAHKRM010000060.1"/>
</dbReference>
<keyword evidence="2" id="KW-1185">Reference proteome</keyword>
<dbReference type="Proteomes" id="UP001597097">
    <property type="component" value="Unassembled WGS sequence"/>
</dbReference>
<dbReference type="Pfam" id="PF08962">
    <property type="entry name" value="Rv2632c-like"/>
    <property type="match status" value="1"/>
</dbReference>
<proteinExistence type="predicted"/>
<protein>
    <submittedName>
        <fullName evidence="1">DUF1876 domain-containing protein</fullName>
    </submittedName>
</protein>
<comment type="caution">
    <text evidence="1">The sequence shown here is derived from an EMBL/GenBank/DDBJ whole genome shotgun (WGS) entry which is preliminary data.</text>
</comment>
<reference evidence="2" key="1">
    <citation type="journal article" date="2019" name="Int. J. Syst. Evol. Microbiol.">
        <title>The Global Catalogue of Microorganisms (GCM) 10K type strain sequencing project: providing services to taxonomists for standard genome sequencing and annotation.</title>
        <authorList>
            <consortium name="The Broad Institute Genomics Platform"/>
            <consortium name="The Broad Institute Genome Sequencing Center for Infectious Disease"/>
            <person name="Wu L."/>
            <person name="Ma J."/>
        </authorList>
    </citation>
    <scope>NUCLEOTIDE SEQUENCE [LARGE SCALE GENOMIC DNA]</scope>
    <source>
        <strain evidence="2">CGMCC 1.15399</strain>
    </source>
</reference>
<organism evidence="1 2">
    <name type="scientific">Nonomuraea guangzhouensis</name>
    <dbReference type="NCBI Taxonomy" id="1291555"/>
    <lineage>
        <taxon>Bacteria</taxon>
        <taxon>Bacillati</taxon>
        <taxon>Actinomycetota</taxon>
        <taxon>Actinomycetes</taxon>
        <taxon>Streptosporangiales</taxon>
        <taxon>Streptosporangiaceae</taxon>
        <taxon>Nonomuraea</taxon>
    </lineage>
</organism>
<gene>
    <name evidence="1" type="ORF">ACFSJ0_54190</name>
</gene>
<evidence type="ECO:0000313" key="1">
    <source>
        <dbReference type="EMBL" id="MFD1546073.1"/>
    </source>
</evidence>
<dbReference type="InterPro" id="IPR015057">
    <property type="entry name" value="Rv2632c-like"/>
</dbReference>